<dbReference type="Pfam" id="PF00400">
    <property type="entry name" value="WD40"/>
    <property type="match status" value="2"/>
</dbReference>
<keyword evidence="6" id="KW-1185">Reference proteome</keyword>
<dbReference type="InterPro" id="IPR001680">
    <property type="entry name" value="WD40_rpt"/>
</dbReference>
<dbReference type="PANTHER" id="PTHR13720:SF33">
    <property type="entry name" value="HELP DOMAIN-CONTAINING PROTEIN"/>
    <property type="match status" value="1"/>
</dbReference>
<accession>A0A914B673</accession>
<dbReference type="InterPro" id="IPR050630">
    <property type="entry name" value="WD_repeat_EMAP"/>
</dbReference>
<feature type="region of interest" description="Disordered" evidence="4">
    <location>
        <begin position="387"/>
        <end position="421"/>
    </location>
</feature>
<proteinExistence type="predicted"/>
<keyword evidence="1 3" id="KW-0853">WD repeat</keyword>
<sequence>MLVHGQRETHRRGIFTMATSIRCTLPNCSCECFAPGKTQLRTCEQCRHGWVAHDSLTEAQAKRIRKKGAKEGTPCRYARCECGNYESPAGALRNSWLATCTSCRHSESEHRLQTKHDKTREGNLEKAHGRACVGCDVECQGYVKPDPSVPSDSPLAKQCANCKHTIDCHRPETDLDKLIKNTFTGCTSLPCHVQMDRDDKQMTSLSINECDDAEIGVWFEPTNIDPDDDEGIVTVKICRCRGFRLDNLSRICQKYYSFTSDIVTPFLAQTPCQRCSHNLNVHRLPNDQEKNILDAKKRSNLTLSGVVTFSSADGLASQEAIDAILLPSNSPSNALPQLALARVESSSEGVFSIIVTLCPASPLASQDAGGGGGGRKRKKMSQILKDVKHKIKRRKTGDGVVGSSDGESPPDEGTEAASGDVGFPNSLLRSLAKQVKGQVVIQCGSTAPTAVVFCMVEVKRRKTVLLLAAGNTDGSVAVHILSGSEDCQSLDIEGSIQCPTSSVSKLALSASQTTLLCGHVNGTLAVWVWDLHTKTMKLVDTRRDRNCRVSALSVAAGKKYVAVGYQNGDVLLYEALEKTMSTPRKGEAQQPNPSSAAYLKLISSCSIAYGAVTSLAWHPDKIIVAAGGEDDNVTVFYMHISSNTKSGTRRTIMQYFSPKKHLKPNTFYKCAVLKGHKSFVSNVTFDPRGRFLLSTGWDGQVLFWSAGEVDDIIKIGDDTTTMECSSGFILGQSQRTQKGTGTQGGGCPFVPVWTGVTGEGAFVLLRSSSAKVHLVGYHLPKKIVYGLL</sequence>
<evidence type="ECO:0000256" key="4">
    <source>
        <dbReference type="SAM" id="MobiDB-lite"/>
    </source>
</evidence>
<dbReference type="SMART" id="SM00320">
    <property type="entry name" value="WD40"/>
    <property type="match status" value="4"/>
</dbReference>
<evidence type="ECO:0000313" key="5">
    <source>
        <dbReference type="EnsemblMetazoa" id="XP_038071454.1"/>
    </source>
</evidence>
<feature type="repeat" description="WD" evidence="3">
    <location>
        <begin position="673"/>
        <end position="705"/>
    </location>
</feature>
<evidence type="ECO:0000256" key="2">
    <source>
        <dbReference type="ARBA" id="ARBA00022737"/>
    </source>
</evidence>
<dbReference type="PROSITE" id="PS50294">
    <property type="entry name" value="WD_REPEATS_REGION"/>
    <property type="match status" value="1"/>
</dbReference>
<dbReference type="EnsemblMetazoa" id="XM_038215526.1">
    <property type="protein sequence ID" value="XP_038071454.1"/>
    <property type="gene ID" value="LOC119740264"/>
</dbReference>
<dbReference type="InterPro" id="IPR015943">
    <property type="entry name" value="WD40/YVTN_repeat-like_dom_sf"/>
</dbReference>
<reference evidence="5" key="1">
    <citation type="submission" date="2022-11" db="UniProtKB">
        <authorList>
            <consortium name="EnsemblMetazoa"/>
        </authorList>
    </citation>
    <scope>IDENTIFICATION</scope>
</reference>
<dbReference type="OrthoDB" id="10070972at2759"/>
<dbReference type="PANTHER" id="PTHR13720">
    <property type="entry name" value="WD-40 REPEAT PROTEIN"/>
    <property type="match status" value="1"/>
</dbReference>
<protein>
    <submittedName>
        <fullName evidence="5">Uncharacterized protein</fullName>
    </submittedName>
</protein>
<dbReference type="Proteomes" id="UP000887568">
    <property type="component" value="Unplaced"/>
</dbReference>
<organism evidence="5 6">
    <name type="scientific">Patiria miniata</name>
    <name type="common">Bat star</name>
    <name type="synonym">Asterina miniata</name>
    <dbReference type="NCBI Taxonomy" id="46514"/>
    <lineage>
        <taxon>Eukaryota</taxon>
        <taxon>Metazoa</taxon>
        <taxon>Echinodermata</taxon>
        <taxon>Eleutherozoa</taxon>
        <taxon>Asterozoa</taxon>
        <taxon>Asteroidea</taxon>
        <taxon>Valvatacea</taxon>
        <taxon>Valvatida</taxon>
        <taxon>Asterinidae</taxon>
        <taxon>Patiria</taxon>
    </lineage>
</organism>
<name>A0A914B673_PATMI</name>
<dbReference type="Gene3D" id="2.130.10.10">
    <property type="entry name" value="YVTN repeat-like/Quinoprotein amine dehydrogenase"/>
    <property type="match status" value="2"/>
</dbReference>
<dbReference type="SUPFAM" id="SSF50978">
    <property type="entry name" value="WD40 repeat-like"/>
    <property type="match status" value="1"/>
</dbReference>
<dbReference type="RefSeq" id="XP_038071454.1">
    <property type="nucleotide sequence ID" value="XM_038215526.1"/>
</dbReference>
<evidence type="ECO:0000256" key="1">
    <source>
        <dbReference type="ARBA" id="ARBA00022574"/>
    </source>
</evidence>
<keyword evidence="2" id="KW-0677">Repeat</keyword>
<dbReference type="GeneID" id="119740264"/>
<dbReference type="AlphaFoldDB" id="A0A914B673"/>
<evidence type="ECO:0000313" key="6">
    <source>
        <dbReference type="Proteomes" id="UP000887568"/>
    </source>
</evidence>
<evidence type="ECO:0000256" key="3">
    <source>
        <dbReference type="PROSITE-ProRule" id="PRU00221"/>
    </source>
</evidence>
<dbReference type="PROSITE" id="PS50082">
    <property type="entry name" value="WD_REPEATS_2"/>
    <property type="match status" value="1"/>
</dbReference>
<dbReference type="InterPro" id="IPR036322">
    <property type="entry name" value="WD40_repeat_dom_sf"/>
</dbReference>